<protein>
    <recommendedName>
        <fullName evidence="2">Reverse transcriptase domain-containing protein</fullName>
    </recommendedName>
</protein>
<comment type="caution">
    <text evidence="3">The sequence shown here is derived from an EMBL/GenBank/DDBJ whole genome shotgun (WGS) entry which is preliminary data.</text>
</comment>
<name>A0AAE0EUN8_9CHLO</name>
<evidence type="ECO:0000313" key="4">
    <source>
        <dbReference type="Proteomes" id="UP001190700"/>
    </source>
</evidence>
<dbReference type="InterPro" id="IPR000477">
    <property type="entry name" value="RT_dom"/>
</dbReference>
<sequence>MVTEFFSSRGRHSVQFDDDGQVMQVHLSNSRALHSRRVRPDGPFSRPRPGVVPARRVGGRSDLGGGGEPPVEVCEAPIMEDGDPVGELGGAGRLPIAVVGGSPEACEAPIVEEGEEELGAVDRGLLRPERVVHPRGAAYLSDGEVVYHRIARGTLVTPSLHAVFAAGLVGEDGEIMDPVPIIQVMEVEEDSVASGRLGVAEAATALPAEVVRAEYVEADGGAVDRPGYVRGPAHCSPPWAQEAVAAAAPPPLACPPFGVSGAAGNSADPSPRPLAQGMGGSPAGGSVRRRGARRSAEARDGDPPPGEDEPSFRCPGGGGGDAGGEAGGGMTANRAQRRERLVDPVIPEASWEWLRGLPLEEVFACLFSTARHVPKRAKNAYAEAMSLVKEGQLAKAIGRLDPGVLAPLQPETLEALAELHTAGDGLPAQVQAAPLVLEEAAVEAECRRLPVASGPGCSQLRFEHLGAIFGAGDGVHAIKHACEQLVSNRVPSGILPWLMGARLVALLKPGGGVRPIACGETLRRLTGKVVCRQMRMRFASQFGAPPEGGASSSAAQVGVGVPGGAEVCVHTVQALLGSMPTWCALQLDCKNAFNTVHRRAIFQAVYEDFPELLGLTESCFRHEARLRWRGADGTFHWVSSAEGAQQGDPLGPFFMAAPLQPVLQAALRAHPDVYIIAYLDDIHILGEPDRARAAYDTIVPSLEGIGLDLNVGKSAIFSPSGAVGAFRDVVDSAGRSMPGAVEPLEGIKVLGVPIGSDAWVADKCFEIAAKAGSILPKLARLNDPQVQLLLLRYCAHPRFMHLVRGVQPHLLMRGGLEHDAGIHQQCLQEVAGSPYPLGEEAVAISQLPTRWGGLGLTSAQRLAPAGWLGSWAHAWKKMVVMFPAVRDLLPHLGAPEGTDFGGHPLVAGLAAAMEDVRGARARVLAAEREEHPVPEGLQIPAEAPGWEGFDDDRPASRKELTIYQHGSDWLRLFDAANPSVRARLLSLSRDGATWHLNALPEEGGFRLKPIAAVISLCLQLGTTIPLVREVSAVGTGRFYYYQYCTYLLKVEVVEAVVMVEALEAVALAVVVVEVVG</sequence>
<dbReference type="Pfam" id="PF00078">
    <property type="entry name" value="RVT_1"/>
    <property type="match status" value="1"/>
</dbReference>
<dbReference type="PANTHER" id="PTHR48462:SF1">
    <property type="entry name" value="PROTEIN, PUTATIVE-RELATED"/>
    <property type="match status" value="1"/>
</dbReference>
<feature type="compositionally biased region" description="Low complexity" evidence="1">
    <location>
        <begin position="47"/>
        <end position="56"/>
    </location>
</feature>
<feature type="compositionally biased region" description="Gly residues" evidence="1">
    <location>
        <begin position="315"/>
        <end position="330"/>
    </location>
</feature>
<evidence type="ECO:0000259" key="2">
    <source>
        <dbReference type="PROSITE" id="PS50878"/>
    </source>
</evidence>
<dbReference type="InterPro" id="IPR043502">
    <property type="entry name" value="DNA/RNA_pol_sf"/>
</dbReference>
<reference evidence="3 4" key="1">
    <citation type="journal article" date="2015" name="Genome Biol. Evol.">
        <title>Comparative Genomics of a Bacterivorous Green Alga Reveals Evolutionary Causalities and Consequences of Phago-Mixotrophic Mode of Nutrition.</title>
        <authorList>
            <person name="Burns J.A."/>
            <person name="Paasch A."/>
            <person name="Narechania A."/>
            <person name="Kim E."/>
        </authorList>
    </citation>
    <scope>NUCLEOTIDE SEQUENCE [LARGE SCALE GENOMIC DNA]</scope>
    <source>
        <strain evidence="3 4">PLY_AMNH</strain>
    </source>
</reference>
<feature type="domain" description="Reverse transcriptase" evidence="2">
    <location>
        <begin position="487"/>
        <end position="737"/>
    </location>
</feature>
<feature type="region of interest" description="Disordered" evidence="1">
    <location>
        <begin position="262"/>
        <end position="332"/>
    </location>
</feature>
<evidence type="ECO:0000313" key="3">
    <source>
        <dbReference type="EMBL" id="KAK3241326.1"/>
    </source>
</evidence>
<gene>
    <name evidence="3" type="ORF">CYMTET_48893</name>
</gene>
<dbReference type="PANTHER" id="PTHR48462">
    <property type="entry name" value="PROTEIN, PUTATIVE-RELATED"/>
    <property type="match status" value="1"/>
</dbReference>
<dbReference type="AlphaFoldDB" id="A0AAE0EUN8"/>
<dbReference type="EMBL" id="LGRX02033415">
    <property type="protein sequence ID" value="KAK3241326.1"/>
    <property type="molecule type" value="Genomic_DNA"/>
</dbReference>
<proteinExistence type="predicted"/>
<dbReference type="PROSITE" id="PS50878">
    <property type="entry name" value="RT_POL"/>
    <property type="match status" value="1"/>
</dbReference>
<accession>A0AAE0EUN8</accession>
<feature type="region of interest" description="Disordered" evidence="1">
    <location>
        <begin position="33"/>
        <end position="70"/>
    </location>
</feature>
<evidence type="ECO:0000256" key="1">
    <source>
        <dbReference type="SAM" id="MobiDB-lite"/>
    </source>
</evidence>
<keyword evidence="4" id="KW-1185">Reference proteome</keyword>
<dbReference type="SUPFAM" id="SSF56672">
    <property type="entry name" value="DNA/RNA polymerases"/>
    <property type="match status" value="1"/>
</dbReference>
<dbReference type="Proteomes" id="UP001190700">
    <property type="component" value="Unassembled WGS sequence"/>
</dbReference>
<organism evidence="3 4">
    <name type="scientific">Cymbomonas tetramitiformis</name>
    <dbReference type="NCBI Taxonomy" id="36881"/>
    <lineage>
        <taxon>Eukaryota</taxon>
        <taxon>Viridiplantae</taxon>
        <taxon>Chlorophyta</taxon>
        <taxon>Pyramimonadophyceae</taxon>
        <taxon>Pyramimonadales</taxon>
        <taxon>Pyramimonadaceae</taxon>
        <taxon>Cymbomonas</taxon>
    </lineage>
</organism>